<comment type="caution">
    <text evidence="1">The sequence shown here is derived from an EMBL/GenBank/DDBJ whole genome shotgun (WGS) entry which is preliminary data.</text>
</comment>
<evidence type="ECO:0000313" key="1">
    <source>
        <dbReference type="EMBL" id="KGA30375.1"/>
    </source>
</evidence>
<dbReference type="Proteomes" id="UP000029436">
    <property type="component" value="Unassembled WGS sequence"/>
</dbReference>
<name>A0ABR4VFX8_9GAMM</name>
<accession>A0ABR4VFX8</accession>
<dbReference type="EMBL" id="JQOH01000001">
    <property type="protein sequence ID" value="KGA30375.1"/>
    <property type="molecule type" value="Genomic_DNA"/>
</dbReference>
<keyword evidence="2" id="KW-1185">Reference proteome</keyword>
<evidence type="ECO:0000313" key="2">
    <source>
        <dbReference type="Proteomes" id="UP000029436"/>
    </source>
</evidence>
<reference evidence="1 2" key="1">
    <citation type="submission" date="2014-08" db="EMBL/GenBank/DDBJ databases">
        <title>Genome sequences of NCPPB Pectobacterium isolates.</title>
        <authorList>
            <person name="Glover R.H."/>
            <person name="Sapp M."/>
            <person name="Elphinstone J."/>
        </authorList>
    </citation>
    <scope>NUCLEOTIDE SEQUENCE [LARGE SCALE GENOMIC DNA]</scope>
    <source>
        <strain evidence="1 2">NCPPB3702</strain>
    </source>
</reference>
<protein>
    <submittedName>
        <fullName evidence="1">Uncharacterized protein</fullName>
    </submittedName>
</protein>
<sequence>MLQISLILVMPLAKSIGGDLQPQTMFPISVHALVCLSTSVMAVQAGEDSSSPELGNMAGTANPV</sequence>
<gene>
    <name evidence="1" type="ORF">KU73_00180</name>
</gene>
<organism evidence="1 2">
    <name type="scientific">Pectobacterium wasabiae</name>
    <dbReference type="NCBI Taxonomy" id="55208"/>
    <lineage>
        <taxon>Bacteria</taxon>
        <taxon>Pseudomonadati</taxon>
        <taxon>Pseudomonadota</taxon>
        <taxon>Gammaproteobacteria</taxon>
        <taxon>Enterobacterales</taxon>
        <taxon>Pectobacteriaceae</taxon>
        <taxon>Pectobacterium</taxon>
    </lineage>
</organism>
<proteinExistence type="predicted"/>